<dbReference type="Pfam" id="PF13563">
    <property type="entry name" value="2_5_RNA_ligase2"/>
    <property type="match status" value="1"/>
</dbReference>
<dbReference type="SUPFAM" id="SSF55144">
    <property type="entry name" value="LigT-like"/>
    <property type="match status" value="1"/>
</dbReference>
<dbReference type="Gene3D" id="3.90.1140.10">
    <property type="entry name" value="Cyclic phosphodiesterase"/>
    <property type="match status" value="1"/>
</dbReference>
<gene>
    <name evidence="3" type="primary">thpR</name>
    <name evidence="3" type="ORF">LK996_01895</name>
</gene>
<dbReference type="EC" id="3.1.4.58" evidence="2"/>
<feature type="active site" description="Proton donor" evidence="2">
    <location>
        <position position="43"/>
    </location>
</feature>
<feature type="short sequence motif" description="HXTX 2" evidence="2">
    <location>
        <begin position="129"/>
        <end position="132"/>
    </location>
</feature>
<comment type="similarity">
    <text evidence="2">Belongs to the 2H phosphoesterase superfamily. ThpR family.</text>
</comment>
<dbReference type="Proteomes" id="UP001165293">
    <property type="component" value="Unassembled WGS sequence"/>
</dbReference>
<evidence type="ECO:0000313" key="3">
    <source>
        <dbReference type="EMBL" id="MCC8361835.1"/>
    </source>
</evidence>
<dbReference type="PANTHER" id="PTHR35561:SF1">
    <property type="entry name" value="RNA 2',3'-CYCLIC PHOSPHODIESTERASE"/>
    <property type="match status" value="1"/>
</dbReference>
<keyword evidence="4" id="KW-1185">Reference proteome</keyword>
<dbReference type="RefSeq" id="WP_230525482.1">
    <property type="nucleotide sequence ID" value="NZ_JAJGAK010000001.1"/>
</dbReference>
<evidence type="ECO:0000256" key="1">
    <source>
        <dbReference type="ARBA" id="ARBA00022801"/>
    </source>
</evidence>
<dbReference type="HAMAP" id="MF_01940">
    <property type="entry name" value="RNA_CPDase"/>
    <property type="match status" value="1"/>
</dbReference>
<comment type="function">
    <text evidence="2">Hydrolyzes RNA 2',3'-cyclic phosphodiester to an RNA 2'-phosphomonoester.</text>
</comment>
<dbReference type="EMBL" id="JAJGAK010000001">
    <property type="protein sequence ID" value="MCC8361835.1"/>
    <property type="molecule type" value="Genomic_DNA"/>
</dbReference>
<comment type="catalytic activity">
    <reaction evidence="2">
        <text>a 3'-end 2',3'-cyclophospho-ribonucleotide-RNA + H2O = a 3'-end 2'-phospho-ribonucleotide-RNA + H(+)</text>
        <dbReference type="Rhea" id="RHEA:11828"/>
        <dbReference type="Rhea" id="RHEA-COMP:10464"/>
        <dbReference type="Rhea" id="RHEA-COMP:17353"/>
        <dbReference type="ChEBI" id="CHEBI:15377"/>
        <dbReference type="ChEBI" id="CHEBI:15378"/>
        <dbReference type="ChEBI" id="CHEBI:83064"/>
        <dbReference type="ChEBI" id="CHEBI:173113"/>
        <dbReference type="EC" id="3.1.4.58"/>
    </reaction>
</comment>
<feature type="short sequence motif" description="HXTX 1" evidence="2">
    <location>
        <begin position="43"/>
        <end position="46"/>
    </location>
</feature>
<comment type="caution">
    <text evidence="3">The sequence shown here is derived from an EMBL/GenBank/DDBJ whole genome shotgun (WGS) entry which is preliminary data.</text>
</comment>
<dbReference type="PANTHER" id="PTHR35561">
    <property type="entry name" value="RNA 2',3'-CYCLIC PHOSPHODIESTERASE"/>
    <property type="match status" value="1"/>
</dbReference>
<organism evidence="3 4">
    <name type="scientific">Noviluteimonas lactosilytica</name>
    <dbReference type="NCBI Taxonomy" id="2888523"/>
    <lineage>
        <taxon>Bacteria</taxon>
        <taxon>Pseudomonadati</taxon>
        <taxon>Pseudomonadota</taxon>
        <taxon>Gammaproteobacteria</taxon>
        <taxon>Lysobacterales</taxon>
        <taxon>Lysobacteraceae</taxon>
        <taxon>Noviluteimonas</taxon>
    </lineage>
</organism>
<accession>A0ABS8JDY8</accession>
<keyword evidence="1 2" id="KW-0378">Hydrolase</keyword>
<sequence length="174" mass="19306">MSATRNLFFALAPDPALRRALAEHAARLHAEWGGRAVAPAKLHMTLLFLDALPDPLPADIVVAARDAADTIAQAPFDVFVDRADRFGRRVGWLGCSQVPATLQSLHDALAEAARARDVPVRREDRYVPHVTTMRDPRRAEPHAIEPLRWHVAHFELMASAQDAYEVLGSWPLRA</sequence>
<feature type="active site" description="Proton acceptor" evidence="2">
    <location>
        <position position="129"/>
    </location>
</feature>
<proteinExistence type="inferred from homology"/>
<name>A0ABS8JDY8_9GAMM</name>
<dbReference type="InterPro" id="IPR004175">
    <property type="entry name" value="RNA_CPDase"/>
</dbReference>
<protein>
    <recommendedName>
        <fullName evidence="2">RNA 2',3'-cyclic phosphodiesterase</fullName>
        <shortName evidence="2">RNA 2',3'-CPDase</shortName>
        <ecNumber evidence="2">3.1.4.58</ecNumber>
    </recommendedName>
</protein>
<dbReference type="InterPro" id="IPR009097">
    <property type="entry name" value="Cyclic_Pdiesterase"/>
</dbReference>
<dbReference type="NCBIfam" id="TIGR02258">
    <property type="entry name" value="2_5_ligase"/>
    <property type="match status" value="1"/>
</dbReference>
<reference evidence="3" key="1">
    <citation type="submission" date="2021-10" db="EMBL/GenBank/DDBJ databases">
        <authorList>
            <person name="Lyu M."/>
            <person name="Wang X."/>
            <person name="Meng X."/>
            <person name="Xu K."/>
        </authorList>
    </citation>
    <scope>NUCLEOTIDE SEQUENCE</scope>
    <source>
        <strain evidence="3">A6</strain>
    </source>
</reference>
<evidence type="ECO:0000313" key="4">
    <source>
        <dbReference type="Proteomes" id="UP001165293"/>
    </source>
</evidence>
<evidence type="ECO:0000256" key="2">
    <source>
        <dbReference type="HAMAP-Rule" id="MF_01940"/>
    </source>
</evidence>